<evidence type="ECO:0000256" key="4">
    <source>
        <dbReference type="ARBA" id="ARBA00023163"/>
    </source>
</evidence>
<organism evidence="6 7">
    <name type="scientific">Micromonospora jinlongensis</name>
    <dbReference type="NCBI Taxonomy" id="1287877"/>
    <lineage>
        <taxon>Bacteria</taxon>
        <taxon>Bacillati</taxon>
        <taxon>Actinomycetota</taxon>
        <taxon>Actinomycetes</taxon>
        <taxon>Micromonosporales</taxon>
        <taxon>Micromonosporaceae</taxon>
        <taxon>Micromonospora</taxon>
    </lineage>
</organism>
<feature type="domain" description="HTH lysR-type" evidence="5">
    <location>
        <begin position="4"/>
        <end position="61"/>
    </location>
</feature>
<dbReference type="GO" id="GO:0003700">
    <property type="term" value="F:DNA-binding transcription factor activity"/>
    <property type="evidence" value="ECO:0007669"/>
    <property type="project" value="InterPro"/>
</dbReference>
<evidence type="ECO:0000313" key="6">
    <source>
        <dbReference type="EMBL" id="NYH41423.1"/>
    </source>
</evidence>
<dbReference type="Pfam" id="PF00126">
    <property type="entry name" value="HTH_1"/>
    <property type="match status" value="1"/>
</dbReference>
<evidence type="ECO:0000256" key="1">
    <source>
        <dbReference type="ARBA" id="ARBA00009437"/>
    </source>
</evidence>
<keyword evidence="4" id="KW-0804">Transcription</keyword>
<dbReference type="InterPro" id="IPR000847">
    <property type="entry name" value="LysR_HTH_N"/>
</dbReference>
<keyword evidence="7" id="KW-1185">Reference proteome</keyword>
<keyword evidence="2" id="KW-0805">Transcription regulation</keyword>
<comment type="similarity">
    <text evidence="1">Belongs to the LysR transcriptional regulatory family.</text>
</comment>
<protein>
    <submittedName>
        <fullName evidence="6">DNA-binding transcriptional LysR family regulator</fullName>
    </submittedName>
</protein>
<evidence type="ECO:0000256" key="3">
    <source>
        <dbReference type="ARBA" id="ARBA00023125"/>
    </source>
</evidence>
<reference evidence="6 7" key="1">
    <citation type="submission" date="2020-07" db="EMBL/GenBank/DDBJ databases">
        <title>Sequencing the genomes of 1000 actinobacteria strains.</title>
        <authorList>
            <person name="Klenk H.-P."/>
        </authorList>
    </citation>
    <scope>NUCLEOTIDE SEQUENCE [LARGE SCALE GENOMIC DNA]</scope>
    <source>
        <strain evidence="6 7">DSM 45876</strain>
    </source>
</reference>
<dbReference type="GO" id="GO:0032993">
    <property type="term" value="C:protein-DNA complex"/>
    <property type="evidence" value="ECO:0007669"/>
    <property type="project" value="TreeGrafter"/>
</dbReference>
<evidence type="ECO:0000256" key="2">
    <source>
        <dbReference type="ARBA" id="ARBA00023015"/>
    </source>
</evidence>
<evidence type="ECO:0000259" key="5">
    <source>
        <dbReference type="PROSITE" id="PS50931"/>
    </source>
</evidence>
<dbReference type="GO" id="GO:0003677">
    <property type="term" value="F:DNA binding"/>
    <property type="evidence" value="ECO:0007669"/>
    <property type="project" value="UniProtKB-KW"/>
</dbReference>
<dbReference type="InterPro" id="IPR005119">
    <property type="entry name" value="LysR_subst-bd"/>
</dbReference>
<dbReference type="SUPFAM" id="SSF46785">
    <property type="entry name" value="Winged helix' DNA-binding domain"/>
    <property type="match status" value="1"/>
</dbReference>
<dbReference type="PRINTS" id="PR00039">
    <property type="entry name" value="HTHLYSR"/>
</dbReference>
<dbReference type="FunFam" id="1.10.10.10:FF:000001">
    <property type="entry name" value="LysR family transcriptional regulator"/>
    <property type="match status" value="1"/>
</dbReference>
<sequence length="301" mass="32718">MAMPELRQLRYFLVLAEELSFTRASARLMIAQQSLSQQITALERILGVKLFDRDARGTTLTEIGALFVPEARAVTDRAEEAVAVVGRALRGEVGTLRLAFLTTVANHLLPPVVRAVRHHLPDLHLATESTSIAPLVQGVLGGHYDVGFTRTPLVPGLRSRTLATEPVCAVLPEGHPLARRAELKLADLADEPWVMTPRSSWEPWHRVYEEQFREAGFLPNIVQEEAGVQSLLGLVAAGLGVTRLACSAASLRRTGVVFVPLTGAYAHTEMVWLPGNTAPALHRLLDVVTELAATTDLTRAG</sequence>
<keyword evidence="3 6" id="KW-0238">DNA-binding</keyword>
<dbReference type="CDD" id="cd08414">
    <property type="entry name" value="PBP2_LTTR_aromatics_like"/>
    <property type="match status" value="1"/>
</dbReference>
<proteinExistence type="inferred from homology"/>
<evidence type="ECO:0000313" key="7">
    <source>
        <dbReference type="Proteomes" id="UP000523545"/>
    </source>
</evidence>
<dbReference type="PANTHER" id="PTHR30346:SF0">
    <property type="entry name" value="HCA OPERON TRANSCRIPTIONAL ACTIVATOR HCAR"/>
    <property type="match status" value="1"/>
</dbReference>
<gene>
    <name evidence="6" type="ORF">HNR22_001150</name>
</gene>
<dbReference type="Gene3D" id="1.10.10.10">
    <property type="entry name" value="Winged helix-like DNA-binding domain superfamily/Winged helix DNA-binding domain"/>
    <property type="match status" value="1"/>
</dbReference>
<name>A0A7Y9WZK3_9ACTN</name>
<dbReference type="AlphaFoldDB" id="A0A7Y9WZK3"/>
<dbReference type="InterPro" id="IPR036390">
    <property type="entry name" value="WH_DNA-bd_sf"/>
</dbReference>
<dbReference type="EMBL" id="JACCHK010000001">
    <property type="protein sequence ID" value="NYH41423.1"/>
    <property type="molecule type" value="Genomic_DNA"/>
</dbReference>
<dbReference type="SUPFAM" id="SSF53850">
    <property type="entry name" value="Periplasmic binding protein-like II"/>
    <property type="match status" value="1"/>
</dbReference>
<dbReference type="PANTHER" id="PTHR30346">
    <property type="entry name" value="TRANSCRIPTIONAL DUAL REGULATOR HCAR-RELATED"/>
    <property type="match status" value="1"/>
</dbReference>
<dbReference type="Pfam" id="PF03466">
    <property type="entry name" value="LysR_substrate"/>
    <property type="match status" value="1"/>
</dbReference>
<comment type="caution">
    <text evidence="6">The sequence shown here is derived from an EMBL/GenBank/DDBJ whole genome shotgun (WGS) entry which is preliminary data.</text>
</comment>
<dbReference type="Gene3D" id="3.40.190.10">
    <property type="entry name" value="Periplasmic binding protein-like II"/>
    <property type="match status" value="2"/>
</dbReference>
<dbReference type="Proteomes" id="UP000523545">
    <property type="component" value="Unassembled WGS sequence"/>
</dbReference>
<dbReference type="InterPro" id="IPR036388">
    <property type="entry name" value="WH-like_DNA-bd_sf"/>
</dbReference>
<dbReference type="PROSITE" id="PS50931">
    <property type="entry name" value="HTH_LYSR"/>
    <property type="match status" value="1"/>
</dbReference>
<accession>A0A7Y9WZK3</accession>